<keyword evidence="3 6" id="KW-0812">Transmembrane</keyword>
<dbReference type="InterPro" id="IPR003339">
    <property type="entry name" value="ABC/ECF_trnsptr_transmembrane"/>
</dbReference>
<keyword evidence="8" id="KW-1185">Reference proteome</keyword>
<feature type="transmembrane region" description="Helical" evidence="6">
    <location>
        <begin position="145"/>
        <end position="166"/>
    </location>
</feature>
<dbReference type="Pfam" id="PF02361">
    <property type="entry name" value="CbiQ"/>
    <property type="match status" value="1"/>
</dbReference>
<comment type="caution">
    <text evidence="7">The sequence shown here is derived from an EMBL/GenBank/DDBJ whole genome shotgun (WGS) entry which is preliminary data.</text>
</comment>
<evidence type="ECO:0000313" key="8">
    <source>
        <dbReference type="Proteomes" id="UP000628463"/>
    </source>
</evidence>
<comment type="subcellular location">
    <subcellularLocation>
        <location evidence="1">Cell membrane</location>
        <topology evidence="1">Multi-pass membrane protein</topology>
    </subcellularLocation>
</comment>
<evidence type="ECO:0000256" key="1">
    <source>
        <dbReference type="ARBA" id="ARBA00004651"/>
    </source>
</evidence>
<protein>
    <submittedName>
        <fullName evidence="7">Cobalt ECF transporter T component CbiQ</fullName>
    </submittedName>
</protein>
<dbReference type="PANTHER" id="PTHR34857">
    <property type="entry name" value="SLL0384 PROTEIN"/>
    <property type="match status" value="1"/>
</dbReference>
<dbReference type="NCBIfam" id="TIGR02454">
    <property type="entry name" value="ECF_T_CbiQ"/>
    <property type="match status" value="1"/>
</dbReference>
<feature type="transmembrane region" description="Helical" evidence="6">
    <location>
        <begin position="102"/>
        <end position="133"/>
    </location>
</feature>
<dbReference type="InterPro" id="IPR051611">
    <property type="entry name" value="ECF_transporter_component"/>
</dbReference>
<dbReference type="RefSeq" id="WP_186836574.1">
    <property type="nucleotide sequence ID" value="NZ_JACOPD010000004.1"/>
</dbReference>
<keyword evidence="5 6" id="KW-0472">Membrane</keyword>
<feature type="transmembrane region" description="Helical" evidence="6">
    <location>
        <begin position="239"/>
        <end position="255"/>
    </location>
</feature>
<name>A0ABR7FZF7_9FIRM</name>
<evidence type="ECO:0000256" key="5">
    <source>
        <dbReference type="ARBA" id="ARBA00023136"/>
    </source>
</evidence>
<organism evidence="7 8">
    <name type="scientific">Lachnospira hominis</name>
    <name type="common">ex Liu et al. 2021</name>
    <dbReference type="NCBI Taxonomy" id="2763051"/>
    <lineage>
        <taxon>Bacteria</taxon>
        <taxon>Bacillati</taxon>
        <taxon>Bacillota</taxon>
        <taxon>Clostridia</taxon>
        <taxon>Lachnospirales</taxon>
        <taxon>Lachnospiraceae</taxon>
        <taxon>Lachnospira</taxon>
    </lineage>
</organism>
<dbReference type="InterPro" id="IPR012809">
    <property type="entry name" value="ECF_CbiQ"/>
</dbReference>
<keyword evidence="4 6" id="KW-1133">Transmembrane helix</keyword>
<evidence type="ECO:0000256" key="6">
    <source>
        <dbReference type="SAM" id="Phobius"/>
    </source>
</evidence>
<dbReference type="CDD" id="cd16914">
    <property type="entry name" value="EcfT"/>
    <property type="match status" value="1"/>
</dbReference>
<dbReference type="Proteomes" id="UP000628463">
    <property type="component" value="Unassembled WGS sequence"/>
</dbReference>
<proteinExistence type="predicted"/>
<reference evidence="7 8" key="1">
    <citation type="submission" date="2020-08" db="EMBL/GenBank/DDBJ databases">
        <title>Genome public.</title>
        <authorList>
            <person name="Liu C."/>
            <person name="Sun Q."/>
        </authorList>
    </citation>
    <scope>NUCLEOTIDE SEQUENCE [LARGE SCALE GENOMIC DNA]</scope>
    <source>
        <strain evidence="7 8">NSJ-43</strain>
    </source>
</reference>
<dbReference type="EMBL" id="JACOPD010000004">
    <property type="protein sequence ID" value="MBC5680565.1"/>
    <property type="molecule type" value="Genomic_DNA"/>
</dbReference>
<feature type="transmembrane region" description="Helical" evidence="6">
    <location>
        <begin position="53"/>
        <end position="72"/>
    </location>
</feature>
<evidence type="ECO:0000256" key="2">
    <source>
        <dbReference type="ARBA" id="ARBA00022475"/>
    </source>
</evidence>
<feature type="transmembrane region" description="Helical" evidence="6">
    <location>
        <begin position="30"/>
        <end position="47"/>
    </location>
</feature>
<dbReference type="PANTHER" id="PTHR34857:SF2">
    <property type="entry name" value="SLL0384 PROTEIN"/>
    <property type="match status" value="1"/>
</dbReference>
<accession>A0ABR7FZF7</accession>
<evidence type="ECO:0000256" key="4">
    <source>
        <dbReference type="ARBA" id="ARBA00022989"/>
    </source>
</evidence>
<evidence type="ECO:0000256" key="3">
    <source>
        <dbReference type="ARBA" id="ARBA00022692"/>
    </source>
</evidence>
<feature type="transmembrane region" description="Helical" evidence="6">
    <location>
        <begin position="79"/>
        <end position="96"/>
    </location>
</feature>
<evidence type="ECO:0000313" key="7">
    <source>
        <dbReference type="EMBL" id="MBC5680565.1"/>
    </source>
</evidence>
<keyword evidence="2" id="KW-1003">Cell membrane</keyword>
<gene>
    <name evidence="7" type="primary">cbiQ</name>
    <name evidence="7" type="ORF">H8S01_06260</name>
</gene>
<sequence>MNDLKRTSDRMRRLEVTAQKKGWLNDIHPTSKLFVTLACIILVISINQYNLPGLLGMCIYPVVLFVIGEISIKEFLYRLRIILPLVCLVGIFNPVFDKRPMFYIGSVCVTYGVISMITLMLKGVLTISAAYLLASTTPIEKICAALRHLHFPKMIVTVILLIYRYMSLLMSEASRMTQAYMLRAPGHKGIHIKAWGSFAGNLLIRSIDKAKTVYDSMILRGFDGEINYTGYKKMSVNDYVYMMAWFVVLLVIRTFM</sequence>